<dbReference type="EMBL" id="JAICCF010000006">
    <property type="protein sequence ID" value="MBW8688186.1"/>
    <property type="molecule type" value="Genomic_DNA"/>
</dbReference>
<proteinExistence type="predicted"/>
<dbReference type="SUPFAM" id="SSF51971">
    <property type="entry name" value="Nucleotide-binding domain"/>
    <property type="match status" value="1"/>
</dbReference>
<accession>A0ABS7GLG0</accession>
<evidence type="ECO:0000313" key="2">
    <source>
        <dbReference type="Proteomes" id="UP000812961"/>
    </source>
</evidence>
<dbReference type="PANTHER" id="PTHR21197">
    <property type="entry name" value="UDP-GALACTOPYRANOSE MUTASE"/>
    <property type="match status" value="1"/>
</dbReference>
<dbReference type="RefSeq" id="WP_220253506.1">
    <property type="nucleotide sequence ID" value="NZ_JAICCF010000006.1"/>
</dbReference>
<reference evidence="1 2" key="1">
    <citation type="submission" date="2021-08" db="EMBL/GenBank/DDBJ databases">
        <title>The genome sequence of Chitinophaga sp. B61.</title>
        <authorList>
            <person name="Zhang X."/>
        </authorList>
    </citation>
    <scope>NUCLEOTIDE SEQUENCE [LARGE SCALE GENOMIC DNA]</scope>
    <source>
        <strain evidence="1 2">B61</strain>
    </source>
</reference>
<dbReference type="Gene3D" id="3.50.50.60">
    <property type="entry name" value="FAD/NAD(P)-binding domain"/>
    <property type="match status" value="1"/>
</dbReference>
<protein>
    <submittedName>
        <fullName evidence="1">NAD(P)/FAD-dependent oxidoreductase</fullName>
    </submittedName>
</protein>
<organism evidence="1 2">
    <name type="scientific">Chitinophaga rhizophila</name>
    <dbReference type="NCBI Taxonomy" id="2866212"/>
    <lineage>
        <taxon>Bacteria</taxon>
        <taxon>Pseudomonadati</taxon>
        <taxon>Bacteroidota</taxon>
        <taxon>Chitinophagia</taxon>
        <taxon>Chitinophagales</taxon>
        <taxon>Chitinophagaceae</taxon>
        <taxon>Chitinophaga</taxon>
    </lineage>
</organism>
<name>A0ABS7GLG0_9BACT</name>
<dbReference type="PANTHER" id="PTHR21197:SF0">
    <property type="entry name" value="UDP-GALACTOPYRANOSE MUTASE"/>
    <property type="match status" value="1"/>
</dbReference>
<dbReference type="Proteomes" id="UP000812961">
    <property type="component" value="Unassembled WGS sequence"/>
</dbReference>
<dbReference type="NCBIfam" id="NF005546">
    <property type="entry name" value="PRK07208.1-2"/>
    <property type="match status" value="1"/>
</dbReference>
<dbReference type="NCBIfam" id="NF005548">
    <property type="entry name" value="PRK07208.1-4"/>
    <property type="match status" value="1"/>
</dbReference>
<evidence type="ECO:0000313" key="1">
    <source>
        <dbReference type="EMBL" id="MBW8688186.1"/>
    </source>
</evidence>
<sequence>MDQPILIPQTNTEAPVKRKAIIIGAGPAGLTAAYELLKRTDIIPVILEKSGDIGGISKTINYKGNRMDIGGHRFFSKSDRVMNWWLNILPAQDTGNEQFTISYQNKSRQVAPGDSVTAANSDKVMLVRERLSRIYFLRKFFTYPIQLSVDTLRKLGVGTTISILVSYLQAQASPRKPETSLEDFMINRFGKTLYNLFFKDYTEKVWGVPCHEIPAEWGAQRIKGVSIRKAIQHAIQSSVKKKKKSQDISQKDTETSLIEQFLYPKLGPGQLWEEVARQVQEMGGTILMHHDVIAVNAQEGKIVSIEAFNKTDLQTIELKGDYFFSTMPVKELIASLEADVPHNVKEVASGLQYRDFITVGILLKNLSEQDKRTGKWKPLQLKDTWIYIQEKDVKVGRLQLFNNWSPYLVNDPNTAWVGMEFFCNETDDFWKMPDDKIAALAIRELQKIGLANASDVLDSTVLRVEKTYPAYFGAYERFDEVKKYVNTFPNLFLVGRNGMHKYNNADHSMLTAMVAVDNIIAGETGKDNLWSINTEQEYHEEKTEKTGQHA</sequence>
<keyword evidence="2" id="KW-1185">Reference proteome</keyword>
<dbReference type="InterPro" id="IPR036188">
    <property type="entry name" value="FAD/NAD-bd_sf"/>
</dbReference>
<gene>
    <name evidence="1" type="ORF">K1Y79_27875</name>
</gene>
<comment type="caution">
    <text evidence="1">The sequence shown here is derived from an EMBL/GenBank/DDBJ whole genome shotgun (WGS) entry which is preliminary data.</text>
</comment>
<dbReference type="Pfam" id="PF13450">
    <property type="entry name" value="NAD_binding_8"/>
    <property type="match status" value="1"/>
</dbReference>